<dbReference type="AlphaFoldDB" id="A0A0D0DZV0"/>
<dbReference type="InterPro" id="IPR008978">
    <property type="entry name" value="HSP20-like_chaperone"/>
</dbReference>
<dbReference type="Pfam" id="PF04969">
    <property type="entry name" value="CS"/>
    <property type="match status" value="1"/>
</dbReference>
<evidence type="ECO:0000313" key="5">
    <source>
        <dbReference type="Proteomes" id="UP000054538"/>
    </source>
</evidence>
<feature type="region of interest" description="Disordered" evidence="1">
    <location>
        <begin position="164"/>
        <end position="202"/>
    </location>
</feature>
<dbReference type="CDD" id="cd06466">
    <property type="entry name" value="p23_CS_SGT1_like"/>
    <property type="match status" value="1"/>
</dbReference>
<proteinExistence type="predicted"/>
<protein>
    <recommendedName>
        <fullName evidence="6">SGS-domain-containing protein</fullName>
    </recommendedName>
</protein>
<keyword evidence="5" id="KW-1185">Reference proteome</keyword>
<dbReference type="PANTHER" id="PTHR45862">
    <property type="entry name" value="PROTEIN SGT1 HOMOLOG"/>
    <property type="match status" value="1"/>
</dbReference>
<dbReference type="Proteomes" id="UP000054538">
    <property type="component" value="Unassembled WGS sequence"/>
</dbReference>
<evidence type="ECO:0000313" key="4">
    <source>
        <dbReference type="EMBL" id="KIK96266.1"/>
    </source>
</evidence>
<dbReference type="Gene3D" id="2.60.40.790">
    <property type="match status" value="1"/>
</dbReference>
<evidence type="ECO:0008006" key="6">
    <source>
        <dbReference type="Google" id="ProtNLM"/>
    </source>
</evidence>
<dbReference type="EMBL" id="KN824995">
    <property type="protein sequence ID" value="KIK96266.1"/>
    <property type="molecule type" value="Genomic_DNA"/>
</dbReference>
<feature type="domain" description="CS" evidence="3">
    <location>
        <begin position="1"/>
        <end position="86"/>
    </location>
</feature>
<accession>A0A0D0DZV0</accession>
<dbReference type="OrthoDB" id="1898560at2759"/>
<evidence type="ECO:0000259" key="3">
    <source>
        <dbReference type="PROSITE" id="PS51203"/>
    </source>
</evidence>
<dbReference type="Pfam" id="PF05002">
    <property type="entry name" value="SGS"/>
    <property type="match status" value="1"/>
</dbReference>
<gene>
    <name evidence="4" type="ORF">PAXRUDRAFT_826140</name>
</gene>
<dbReference type="GO" id="GO:0051087">
    <property type="term" value="F:protein-folding chaperone binding"/>
    <property type="evidence" value="ECO:0007669"/>
    <property type="project" value="InterPro"/>
</dbReference>
<feature type="compositionally biased region" description="Basic and acidic residues" evidence="1">
    <location>
        <begin position="181"/>
        <end position="190"/>
    </location>
</feature>
<reference evidence="4 5" key="1">
    <citation type="submission" date="2014-04" db="EMBL/GenBank/DDBJ databases">
        <authorList>
            <consortium name="DOE Joint Genome Institute"/>
            <person name="Kuo A."/>
            <person name="Kohler A."/>
            <person name="Jargeat P."/>
            <person name="Nagy L.G."/>
            <person name="Floudas D."/>
            <person name="Copeland A."/>
            <person name="Barry K.W."/>
            <person name="Cichocki N."/>
            <person name="Veneault-Fourrey C."/>
            <person name="LaButti K."/>
            <person name="Lindquist E.A."/>
            <person name="Lipzen A."/>
            <person name="Lundell T."/>
            <person name="Morin E."/>
            <person name="Murat C."/>
            <person name="Sun H."/>
            <person name="Tunlid A."/>
            <person name="Henrissat B."/>
            <person name="Grigoriev I.V."/>
            <person name="Hibbett D.S."/>
            <person name="Martin F."/>
            <person name="Nordberg H.P."/>
            <person name="Cantor M.N."/>
            <person name="Hua S.X."/>
        </authorList>
    </citation>
    <scope>NUCLEOTIDE SEQUENCE [LARGE SCALE GENOMIC DNA]</scope>
    <source>
        <strain evidence="4 5">Ve08.2h10</strain>
    </source>
</reference>
<dbReference type="FunCoup" id="A0A0D0DZV0">
    <property type="interactions" value="533"/>
</dbReference>
<organism evidence="4 5">
    <name type="scientific">Paxillus rubicundulus Ve08.2h10</name>
    <dbReference type="NCBI Taxonomy" id="930991"/>
    <lineage>
        <taxon>Eukaryota</taxon>
        <taxon>Fungi</taxon>
        <taxon>Dikarya</taxon>
        <taxon>Basidiomycota</taxon>
        <taxon>Agaricomycotina</taxon>
        <taxon>Agaricomycetes</taxon>
        <taxon>Agaricomycetidae</taxon>
        <taxon>Boletales</taxon>
        <taxon>Paxilineae</taxon>
        <taxon>Paxillaceae</taxon>
        <taxon>Paxillus</taxon>
    </lineage>
</organism>
<dbReference type="InParanoid" id="A0A0D0DZV0"/>
<evidence type="ECO:0000256" key="1">
    <source>
        <dbReference type="SAM" id="MobiDB-lite"/>
    </source>
</evidence>
<feature type="compositionally biased region" description="Polar residues" evidence="1">
    <location>
        <begin position="168"/>
        <end position="180"/>
    </location>
</feature>
<name>A0A0D0DZV0_9AGAM</name>
<dbReference type="STRING" id="930991.A0A0D0DZV0"/>
<dbReference type="PROSITE" id="PS51048">
    <property type="entry name" value="SGS"/>
    <property type="match status" value="1"/>
</dbReference>
<dbReference type="HOGENOM" id="CLU_039532_2_0_1"/>
<reference evidence="5" key="2">
    <citation type="submission" date="2015-01" db="EMBL/GenBank/DDBJ databases">
        <title>Evolutionary Origins and Diversification of the Mycorrhizal Mutualists.</title>
        <authorList>
            <consortium name="DOE Joint Genome Institute"/>
            <consortium name="Mycorrhizal Genomics Consortium"/>
            <person name="Kohler A."/>
            <person name="Kuo A."/>
            <person name="Nagy L.G."/>
            <person name="Floudas D."/>
            <person name="Copeland A."/>
            <person name="Barry K.W."/>
            <person name="Cichocki N."/>
            <person name="Veneault-Fourrey C."/>
            <person name="LaButti K."/>
            <person name="Lindquist E.A."/>
            <person name="Lipzen A."/>
            <person name="Lundell T."/>
            <person name="Morin E."/>
            <person name="Murat C."/>
            <person name="Riley R."/>
            <person name="Ohm R."/>
            <person name="Sun H."/>
            <person name="Tunlid A."/>
            <person name="Henrissat B."/>
            <person name="Grigoriev I.V."/>
            <person name="Hibbett D.S."/>
            <person name="Martin F."/>
        </authorList>
    </citation>
    <scope>NUCLEOTIDE SEQUENCE [LARGE SCALE GENOMIC DNA]</scope>
    <source>
        <strain evidence="5">Ve08.2h10</strain>
    </source>
</reference>
<sequence>MTSLRHEFYETDERLILSVFDRGANPAEISVKFEPRKLTYQNGDKVLSLQPLKGQLDPDNSDYTVGQVKVEIRLAKMVQGRWGSLVGDTPDPLATFPSTSSVPALSAVPISHKQKNWEGITTEILVSEKDKSSEEDPNVGGDTTVNTFFQKIFADADDDTRRAMMKSFQESGGTTLSTNWEDVKKGKVEVKPPAGSEWKKWS</sequence>
<dbReference type="PROSITE" id="PS51203">
    <property type="entry name" value="CS"/>
    <property type="match status" value="1"/>
</dbReference>
<dbReference type="InterPro" id="IPR007699">
    <property type="entry name" value="SGS_dom"/>
</dbReference>
<evidence type="ECO:0000259" key="2">
    <source>
        <dbReference type="PROSITE" id="PS51048"/>
    </source>
</evidence>
<dbReference type="InterPro" id="IPR007052">
    <property type="entry name" value="CS_dom"/>
</dbReference>
<feature type="domain" description="SGS" evidence="2">
    <location>
        <begin position="107"/>
        <end position="202"/>
    </location>
</feature>
<dbReference type="InterPro" id="IPR044563">
    <property type="entry name" value="Sgt1-like"/>
</dbReference>
<dbReference type="SUPFAM" id="SSF49764">
    <property type="entry name" value="HSP20-like chaperones"/>
    <property type="match status" value="1"/>
</dbReference>